<dbReference type="InterPro" id="IPR011044">
    <property type="entry name" value="Quino_amine_DH_bsu"/>
</dbReference>
<feature type="repeat" description="WD" evidence="3">
    <location>
        <begin position="699"/>
        <end position="740"/>
    </location>
</feature>
<dbReference type="InterPro" id="IPR001680">
    <property type="entry name" value="WD40_rpt"/>
</dbReference>
<dbReference type="AlphaFoldDB" id="U7QPV0"/>
<feature type="repeat" description="WD" evidence="3">
    <location>
        <begin position="809"/>
        <end position="850"/>
    </location>
</feature>
<dbReference type="Proteomes" id="UP000017127">
    <property type="component" value="Unassembled WGS sequence"/>
</dbReference>
<feature type="repeat" description="WD" evidence="3">
    <location>
        <begin position="615"/>
        <end position="656"/>
    </location>
</feature>
<feature type="repeat" description="WD" evidence="3">
    <location>
        <begin position="935"/>
        <end position="976"/>
    </location>
</feature>
<dbReference type="Pfam" id="PF00805">
    <property type="entry name" value="Pentapeptide"/>
    <property type="match status" value="1"/>
</dbReference>
<dbReference type="RefSeq" id="WP_023065463.1">
    <property type="nucleotide sequence ID" value="NZ_AUZM01000011.1"/>
</dbReference>
<protein>
    <submittedName>
        <fullName evidence="6">Archaeal ATPase family protein</fullName>
    </submittedName>
</protein>
<dbReference type="PROSITE" id="PS50082">
    <property type="entry name" value="WD_REPEATS_2"/>
    <property type="match status" value="13"/>
</dbReference>
<accession>U7QPV0</accession>
<dbReference type="InterPro" id="IPR036322">
    <property type="entry name" value="WD40_repeat_dom_sf"/>
</dbReference>
<dbReference type="SMART" id="SM00320">
    <property type="entry name" value="WD40"/>
    <property type="match status" value="14"/>
</dbReference>
<dbReference type="Pfam" id="PF00931">
    <property type="entry name" value="NB-ARC"/>
    <property type="match status" value="1"/>
</dbReference>
<feature type="repeat" description="WD" evidence="3">
    <location>
        <begin position="851"/>
        <end position="892"/>
    </location>
</feature>
<dbReference type="SUPFAM" id="SSF50978">
    <property type="entry name" value="WD40 repeat-like"/>
    <property type="match status" value="1"/>
</dbReference>
<evidence type="ECO:0000313" key="7">
    <source>
        <dbReference type="Proteomes" id="UP000017127"/>
    </source>
</evidence>
<dbReference type="PROSITE" id="PS00678">
    <property type="entry name" value="WD_REPEATS_1"/>
    <property type="match status" value="7"/>
</dbReference>
<sequence length="1224" mass="137717">MNFEEALTITDAVVFEKTGKHLSDAQRAVVQGTWYRQKYHEIALSYRCTPEYLKQDVGPKLWRLLSDVFREKVSKTNFRTVLERQINLVEPILQSSFASHPPSLNLDLQKSSLQVDWGEATNVSFFYGRSQELFQLEQWIVTQRFRVVAILGMGGIGKTSLSVQLTQKIKSDFEYVIWRSLRNAPPLSEILTEIIQFLSDKQYINLSSDVHRQISQLIDLMRQSRCLIILDNAESILQEGDRVGRYCEGYESYGELIKRLGETRHQSCLLLTSREKPREIAALEGKSLDVHSIQLTGLTTEDCQALIQAKGVSASTQQWDQLIQRYAGNPLAIKIVTTTIDDLFGGEVAEFLEQIQQGTAIFGDIRDLLEQQLGRLSELELEIMYWLAINREPISLAELRKDILSVVSPTEAIESLESLKRRSLIEKSSRGFTQQPVVMEYMIEQFIEQIFREIQSENIDLLNRYALIKSQTKDYIRESQTRVILNPIIQRILERYSLLKELQKKIHRLLVKLRNEVSEKSGYAGGNLINLCHQLHLDLVNYDFSNLAIWQAYLQDVNLQNVDFSGADLSRSIFAETLGNTLTVALGPQNTLATGDADGKILLWNSEDGQKLLVFQGKTKGVKSIVFSPEGDLIASGSDDQTVRIWKVSTGECLDRWSGHQETIKCVNFSPDSQMLASGSDDRTVRVWDVNSGGCLQVMTGHREGIRTVIFSPDNSIVASSSDDQTVRLWSIQTGECLRTFTGNSTWNWTVAFIEEVAKHPQLKNGHCKNSTPVLPEFYPSEISWIASSCDENTVRLWDIESGQCFQSLEGHLDSVWAVAFSRDGQLLASSSDDQTVKVWQTKTGTCLKTLKGFESQVCSVAFSHDDQILATGSQEQMVQLWDIATGQRLRTLRGHKHQVWSFVLSPDGNTLATGSDDHRVRLWDIHAGRCIKRFSGHSDWVWSVCFSPNGRMLASGSYDSTVKLWDTYTGEALKTLHGHSDRIETVVFSGDGKMLASASDDQTVRVWDVQTGECLHTLTGHSRWVGVVAFSPDGQILASGSHDHSLKLWDIQTGKCLQTLEEHFQRIDLLAFSPDGQSLASASHDRTVKVWDVCTGKCQNSRFVESEHLQALMFWVEGQLWVGGSNEGEVRLWDVKTGECVRMFADHDSPVWSIDLNPQTQTLASGSCDQAIRIWDLKTGECLQILRTDKPYHGMNITGVTGITTAQKSTLKALGAINLNSSD</sequence>
<dbReference type="InterPro" id="IPR019775">
    <property type="entry name" value="WD40_repeat_CS"/>
</dbReference>
<feature type="repeat" description="WD" evidence="3">
    <location>
        <begin position="786"/>
        <end position="808"/>
    </location>
</feature>
<dbReference type="Gene3D" id="2.130.10.10">
    <property type="entry name" value="YVTN repeat-like/Quinoprotein amine dehydrogenase"/>
    <property type="match status" value="6"/>
</dbReference>
<comment type="caution">
    <text evidence="6">The sequence shown here is derived from an EMBL/GenBank/DDBJ whole genome shotgun (WGS) entry which is preliminary data.</text>
</comment>
<proteinExistence type="predicted"/>
<evidence type="ECO:0000313" key="6">
    <source>
        <dbReference type="EMBL" id="ERT08421.1"/>
    </source>
</evidence>
<reference evidence="6 7" key="1">
    <citation type="journal article" date="2013" name="Front. Microbiol.">
        <title>Comparative genomic analyses of the cyanobacterium, Lyngbya aestuarii BL J, a powerful hydrogen producer.</title>
        <authorList>
            <person name="Kothari A."/>
            <person name="Vaughn M."/>
            <person name="Garcia-Pichel F."/>
        </authorList>
    </citation>
    <scope>NUCLEOTIDE SEQUENCE [LARGE SCALE GENOMIC DNA]</scope>
    <source>
        <strain evidence="6 7">BL J</strain>
    </source>
</reference>
<dbReference type="Pfam" id="PF26355">
    <property type="entry name" value="HTH_VMAP-M9"/>
    <property type="match status" value="1"/>
</dbReference>
<dbReference type="InterPro" id="IPR027417">
    <property type="entry name" value="P-loop_NTPase"/>
</dbReference>
<feature type="repeat" description="WD" evidence="3">
    <location>
        <begin position="977"/>
        <end position="1018"/>
    </location>
</feature>
<dbReference type="Pfam" id="PF25173">
    <property type="entry name" value="Beta-prop_WDR3_1st"/>
    <property type="match status" value="1"/>
</dbReference>
<dbReference type="SUPFAM" id="SSF52540">
    <property type="entry name" value="P-loop containing nucleoside triphosphate hydrolases"/>
    <property type="match status" value="1"/>
</dbReference>
<feature type="domain" description="NB-ARC" evidence="4">
    <location>
        <begin position="134"/>
        <end position="314"/>
    </location>
</feature>
<evidence type="ECO:0000259" key="4">
    <source>
        <dbReference type="Pfam" id="PF00931"/>
    </source>
</evidence>
<evidence type="ECO:0000256" key="3">
    <source>
        <dbReference type="PROSITE-ProRule" id="PRU00221"/>
    </source>
</evidence>
<dbReference type="PRINTS" id="PR00364">
    <property type="entry name" value="DISEASERSIST"/>
</dbReference>
<feature type="repeat" description="WD" evidence="3">
    <location>
        <begin position="657"/>
        <end position="698"/>
    </location>
</feature>
<feature type="repeat" description="WD" evidence="3">
    <location>
        <begin position="1145"/>
        <end position="1186"/>
    </location>
</feature>
<dbReference type="CDD" id="cd00200">
    <property type="entry name" value="WD40"/>
    <property type="match status" value="2"/>
</dbReference>
<evidence type="ECO:0000256" key="1">
    <source>
        <dbReference type="ARBA" id="ARBA00022574"/>
    </source>
</evidence>
<dbReference type="PATRIC" id="fig|1348334.3.peg.1558"/>
<dbReference type="SUPFAM" id="SSF50969">
    <property type="entry name" value="YVTN repeat-like/Quinoprotein amine dehydrogenase"/>
    <property type="match status" value="1"/>
</dbReference>
<dbReference type="PANTHER" id="PTHR19848:SF8">
    <property type="entry name" value="F-BOX AND WD REPEAT DOMAIN CONTAINING 7"/>
    <property type="match status" value="1"/>
</dbReference>
<dbReference type="InterPro" id="IPR001646">
    <property type="entry name" value="5peptide_repeat"/>
</dbReference>
<feature type="domain" description="vWA-MoxR associated protein N-terminal HTH" evidence="5">
    <location>
        <begin position="1"/>
        <end position="85"/>
    </location>
</feature>
<dbReference type="GO" id="GO:0043531">
    <property type="term" value="F:ADP binding"/>
    <property type="evidence" value="ECO:0007669"/>
    <property type="project" value="InterPro"/>
</dbReference>
<dbReference type="InterPro" id="IPR020472">
    <property type="entry name" value="WD40_PAC1"/>
</dbReference>
<dbReference type="PRINTS" id="PR00320">
    <property type="entry name" value="GPROTEINBRPT"/>
</dbReference>
<evidence type="ECO:0000259" key="5">
    <source>
        <dbReference type="Pfam" id="PF26355"/>
    </source>
</evidence>
<keyword evidence="2" id="KW-0677">Repeat</keyword>
<organism evidence="6 7">
    <name type="scientific">Lyngbya aestuarii BL J</name>
    <dbReference type="NCBI Taxonomy" id="1348334"/>
    <lineage>
        <taxon>Bacteria</taxon>
        <taxon>Bacillati</taxon>
        <taxon>Cyanobacteriota</taxon>
        <taxon>Cyanophyceae</taxon>
        <taxon>Oscillatoriophycideae</taxon>
        <taxon>Oscillatoriales</taxon>
        <taxon>Microcoleaceae</taxon>
        <taxon>Lyngbya</taxon>
    </lineage>
</organism>
<feature type="repeat" description="WD" evidence="3">
    <location>
        <begin position="1118"/>
        <end position="1144"/>
    </location>
</feature>
<feature type="repeat" description="WD" evidence="3">
    <location>
        <begin position="1019"/>
        <end position="1060"/>
    </location>
</feature>
<dbReference type="InterPro" id="IPR015943">
    <property type="entry name" value="WD40/YVTN_repeat-like_dom_sf"/>
</dbReference>
<dbReference type="InterPro" id="IPR002182">
    <property type="entry name" value="NB-ARC"/>
</dbReference>
<evidence type="ECO:0000256" key="2">
    <source>
        <dbReference type="ARBA" id="ARBA00022737"/>
    </source>
</evidence>
<feature type="repeat" description="WD" evidence="3">
    <location>
        <begin position="1061"/>
        <end position="1102"/>
    </location>
</feature>
<feature type="repeat" description="WD" evidence="3">
    <location>
        <begin position="893"/>
        <end position="934"/>
    </location>
</feature>
<dbReference type="InterPro" id="IPR058651">
    <property type="entry name" value="HTH_VMAP-M9"/>
</dbReference>
<keyword evidence="7" id="KW-1185">Reference proteome</keyword>
<dbReference type="EMBL" id="AUZM01000011">
    <property type="protein sequence ID" value="ERT08421.1"/>
    <property type="molecule type" value="Genomic_DNA"/>
</dbReference>
<dbReference type="Pfam" id="PF00400">
    <property type="entry name" value="WD40"/>
    <property type="match status" value="7"/>
</dbReference>
<dbReference type="PANTHER" id="PTHR19848">
    <property type="entry name" value="WD40 REPEAT PROTEIN"/>
    <property type="match status" value="1"/>
</dbReference>
<keyword evidence="1 3" id="KW-0853">WD repeat</keyword>
<dbReference type="Gene3D" id="3.40.50.300">
    <property type="entry name" value="P-loop containing nucleotide triphosphate hydrolases"/>
    <property type="match status" value="1"/>
</dbReference>
<dbReference type="SUPFAM" id="SSF141571">
    <property type="entry name" value="Pentapeptide repeat-like"/>
    <property type="match status" value="1"/>
</dbReference>
<dbReference type="PROSITE" id="PS50294">
    <property type="entry name" value="WD_REPEATS_REGION"/>
    <property type="match status" value="11"/>
</dbReference>
<dbReference type="OrthoDB" id="567898at2"/>
<name>U7QPV0_9CYAN</name>
<gene>
    <name evidence="6" type="ORF">M595_1597</name>
</gene>